<gene>
    <name evidence="2" type="ORF">I8748_31390</name>
</gene>
<dbReference type="PANTHER" id="PTHR43777">
    <property type="entry name" value="MOLYBDENUM COFACTOR CYTIDYLYLTRANSFERASE"/>
    <property type="match status" value="1"/>
</dbReference>
<proteinExistence type="predicted"/>
<evidence type="ECO:0000259" key="1">
    <source>
        <dbReference type="Pfam" id="PF12804"/>
    </source>
</evidence>
<dbReference type="CDD" id="cd04182">
    <property type="entry name" value="GT_2_like_f"/>
    <property type="match status" value="1"/>
</dbReference>
<dbReference type="Gene3D" id="3.90.550.10">
    <property type="entry name" value="Spore Coat Polysaccharide Biosynthesis Protein SpsA, Chain A"/>
    <property type="match status" value="1"/>
</dbReference>
<dbReference type="RefSeq" id="WP_198128354.1">
    <property type="nucleotide sequence ID" value="NZ_JAECZC010000100.1"/>
</dbReference>
<evidence type="ECO:0000313" key="3">
    <source>
        <dbReference type="Proteomes" id="UP000632766"/>
    </source>
</evidence>
<sequence>MAYFTIILAAGASTRMGTCKSSLLWREGKTLLTYQLEQWLNLGFTPLVVLGSHNSHRQKDCPIGSLVVINPHTSTGKTSSLLAGLNQTPPDFEILAISAIDQPRELNIYQQLLQAHEETSALITAPTHQGKIGHPLLFANDMRSHLVNIREETLGLRQIIKDFYPLIHKVEFQNPDVLLDINTPEIYQKYSI</sequence>
<dbReference type="PANTHER" id="PTHR43777:SF1">
    <property type="entry name" value="MOLYBDENUM COFACTOR CYTIDYLYLTRANSFERASE"/>
    <property type="match status" value="1"/>
</dbReference>
<dbReference type="AlphaFoldDB" id="A0A8J7HVH9"/>
<dbReference type="EMBL" id="JAECZC010000100">
    <property type="protein sequence ID" value="MBH8566606.1"/>
    <property type="molecule type" value="Genomic_DNA"/>
</dbReference>
<dbReference type="Pfam" id="PF12804">
    <property type="entry name" value="NTP_transf_3"/>
    <property type="match status" value="1"/>
</dbReference>
<reference evidence="2 3" key="1">
    <citation type="journal article" date="2021" name="Int. J. Syst. Evol. Microbiol.">
        <title>Amazonocrinis nigriterrae gen. nov., sp. nov., Atlanticothrix silvestris gen. nov., sp. nov. and Dendronalium phyllosphericum gen. nov., sp. nov., nostocacean cyanobacteria from Brazilian environments.</title>
        <authorList>
            <person name="Alvarenga D.O."/>
            <person name="Andreote A.P.D."/>
            <person name="Branco L.H.Z."/>
            <person name="Delbaje E."/>
            <person name="Cruz R.B."/>
            <person name="Varani A.M."/>
            <person name="Fiore M.F."/>
        </authorList>
    </citation>
    <scope>NUCLEOTIDE SEQUENCE [LARGE SCALE GENOMIC DNA]</scope>
    <source>
        <strain evidence="2 3">CENA67</strain>
    </source>
</reference>
<name>A0A8J7HVH9_9NOST</name>
<dbReference type="SUPFAM" id="SSF53448">
    <property type="entry name" value="Nucleotide-diphospho-sugar transferases"/>
    <property type="match status" value="1"/>
</dbReference>
<dbReference type="InterPro" id="IPR025877">
    <property type="entry name" value="MobA-like_NTP_Trfase"/>
</dbReference>
<organism evidence="2 3">
    <name type="scientific">Amazonocrinis nigriterrae CENA67</name>
    <dbReference type="NCBI Taxonomy" id="2794033"/>
    <lineage>
        <taxon>Bacteria</taxon>
        <taxon>Bacillati</taxon>
        <taxon>Cyanobacteriota</taxon>
        <taxon>Cyanophyceae</taxon>
        <taxon>Nostocales</taxon>
        <taxon>Nostocaceae</taxon>
        <taxon>Amazonocrinis</taxon>
        <taxon>Amazonocrinis nigriterrae</taxon>
    </lineage>
</organism>
<evidence type="ECO:0000313" key="2">
    <source>
        <dbReference type="EMBL" id="MBH8566606.1"/>
    </source>
</evidence>
<accession>A0A8J7HVH9</accession>
<comment type="caution">
    <text evidence="2">The sequence shown here is derived from an EMBL/GenBank/DDBJ whole genome shotgun (WGS) entry which is preliminary data.</text>
</comment>
<feature type="domain" description="MobA-like NTP transferase" evidence="1">
    <location>
        <begin position="6"/>
        <end position="161"/>
    </location>
</feature>
<keyword evidence="3" id="KW-1185">Reference proteome</keyword>
<dbReference type="Proteomes" id="UP000632766">
    <property type="component" value="Unassembled WGS sequence"/>
</dbReference>
<dbReference type="GO" id="GO:0016779">
    <property type="term" value="F:nucleotidyltransferase activity"/>
    <property type="evidence" value="ECO:0007669"/>
    <property type="project" value="UniProtKB-ARBA"/>
</dbReference>
<dbReference type="InterPro" id="IPR029044">
    <property type="entry name" value="Nucleotide-diphossugar_trans"/>
</dbReference>
<protein>
    <submittedName>
        <fullName evidence="2">Nucleotidyltransferase family protein</fullName>
    </submittedName>
</protein>